<dbReference type="PROSITE" id="PS50943">
    <property type="entry name" value="HTH_CROC1"/>
    <property type="match status" value="1"/>
</dbReference>
<accession>A0A109KLT8</accession>
<dbReference type="Gene3D" id="2.10.109.10">
    <property type="entry name" value="Umud Fragment, subunit A"/>
    <property type="match status" value="1"/>
</dbReference>
<dbReference type="InterPro" id="IPR010982">
    <property type="entry name" value="Lambda_DNA-bd_dom_sf"/>
</dbReference>
<name>A0A109KLT8_PSEFL</name>
<dbReference type="Pfam" id="PF00717">
    <property type="entry name" value="Peptidase_S24"/>
    <property type="match status" value="1"/>
</dbReference>
<reference evidence="5 6" key="1">
    <citation type="submission" date="2015-05" db="EMBL/GenBank/DDBJ databases">
        <title>A genomic and transcriptomic approach to investigate the blue pigment phenotype in Pseudomonas fluorescens.</title>
        <authorList>
            <person name="Andreani N.A."/>
            <person name="Cardazzo B."/>
        </authorList>
    </citation>
    <scope>NUCLEOTIDE SEQUENCE [LARGE SCALE GENOMIC DNA]</scope>
    <source>
        <strain evidence="5 6">Ps_22</strain>
    </source>
</reference>
<evidence type="ECO:0000256" key="3">
    <source>
        <dbReference type="ARBA" id="ARBA00023163"/>
    </source>
</evidence>
<dbReference type="GO" id="GO:0003677">
    <property type="term" value="F:DNA binding"/>
    <property type="evidence" value="ECO:0007669"/>
    <property type="project" value="UniProtKB-KW"/>
</dbReference>
<evidence type="ECO:0000259" key="4">
    <source>
        <dbReference type="PROSITE" id="PS50943"/>
    </source>
</evidence>
<feature type="domain" description="HTH cro/C1-type" evidence="4">
    <location>
        <begin position="65"/>
        <end position="111"/>
    </location>
</feature>
<keyword evidence="2" id="KW-0238">DNA-binding</keyword>
<dbReference type="CDD" id="cd06529">
    <property type="entry name" value="S24_LexA-like"/>
    <property type="match status" value="1"/>
</dbReference>
<proteinExistence type="predicted"/>
<gene>
    <name evidence="5" type="primary">prtR_3</name>
    <name evidence="5" type="ORF">PFLmoz3_06220</name>
</gene>
<dbReference type="SUPFAM" id="SSF47413">
    <property type="entry name" value="lambda repressor-like DNA-binding domains"/>
    <property type="match status" value="1"/>
</dbReference>
<sequence>MDISVTSFKQQEKKSQHCFDNISLPYKLGDMTISIPLAADDETRKAEAMRLKAIFQDRKRNDPTLTQDKIADLCEWSGQSVVSQYLNGRIPLNIGALIKFANVLGFSLDEVSPRLAAIAQMPRLRNTEERQKTPASNDWEIHPIEVWDDETPLGPDEVELPFFKEVELSAGKGSEVMLETNGRKLRFGKRTLKRKSIDPDAAGCVPVTGNSMEPVLPDGSTVGVDTANTTVQDGKMYAIDHDGQLRVKLLYRLPGSGLRLRSYNTDEHPDERYEGDYVQQHIRVIGKVFWYSVML</sequence>
<evidence type="ECO:0000256" key="2">
    <source>
        <dbReference type="ARBA" id="ARBA00023125"/>
    </source>
</evidence>
<dbReference type="SUPFAM" id="SSF51306">
    <property type="entry name" value="LexA/Signal peptidase"/>
    <property type="match status" value="1"/>
</dbReference>
<dbReference type="Gene3D" id="1.10.260.40">
    <property type="entry name" value="lambda repressor-like DNA-binding domains"/>
    <property type="match status" value="1"/>
</dbReference>
<keyword evidence="3" id="KW-0804">Transcription</keyword>
<evidence type="ECO:0000256" key="1">
    <source>
        <dbReference type="ARBA" id="ARBA00023015"/>
    </source>
</evidence>
<dbReference type="InterPro" id="IPR001387">
    <property type="entry name" value="Cro/C1-type_HTH"/>
</dbReference>
<dbReference type="PANTHER" id="PTHR40661:SF2">
    <property type="entry name" value="HTH-TYPE TRANSCRIPTIONAL REGULATOR PRTR"/>
    <property type="match status" value="1"/>
</dbReference>
<dbReference type="InterPro" id="IPR036286">
    <property type="entry name" value="LexA/Signal_pep-like_sf"/>
</dbReference>
<dbReference type="PATRIC" id="fig|294.194.peg.6921"/>
<dbReference type="AlphaFoldDB" id="A0A109KLT8"/>
<comment type="caution">
    <text evidence="5">The sequence shown here is derived from an EMBL/GenBank/DDBJ whole genome shotgun (WGS) entry which is preliminary data.</text>
</comment>
<evidence type="ECO:0000313" key="5">
    <source>
        <dbReference type="EMBL" id="KWV71628.1"/>
    </source>
</evidence>
<dbReference type="PANTHER" id="PTHR40661">
    <property type="match status" value="1"/>
</dbReference>
<dbReference type="EMBL" id="LCYA01000304">
    <property type="protein sequence ID" value="KWV71628.1"/>
    <property type="molecule type" value="Genomic_DNA"/>
</dbReference>
<dbReference type="Pfam" id="PF01381">
    <property type="entry name" value="HTH_3"/>
    <property type="match status" value="1"/>
</dbReference>
<dbReference type="Proteomes" id="UP000061348">
    <property type="component" value="Unassembled WGS sequence"/>
</dbReference>
<dbReference type="InterPro" id="IPR015927">
    <property type="entry name" value="Peptidase_S24_S26A/B/C"/>
</dbReference>
<protein>
    <submittedName>
        <fullName evidence="5">HTH-type transcriptional regulator PrtR</fullName>
    </submittedName>
</protein>
<keyword evidence="1" id="KW-0805">Transcription regulation</keyword>
<organism evidence="5 6">
    <name type="scientific">Pseudomonas fluorescens</name>
    <dbReference type="NCBI Taxonomy" id="294"/>
    <lineage>
        <taxon>Bacteria</taxon>
        <taxon>Pseudomonadati</taxon>
        <taxon>Pseudomonadota</taxon>
        <taxon>Gammaproteobacteria</taxon>
        <taxon>Pseudomonadales</taxon>
        <taxon>Pseudomonadaceae</taxon>
        <taxon>Pseudomonas</taxon>
    </lineage>
</organism>
<dbReference type="CDD" id="cd00093">
    <property type="entry name" value="HTH_XRE"/>
    <property type="match status" value="1"/>
</dbReference>
<dbReference type="InterPro" id="IPR039418">
    <property type="entry name" value="LexA-like"/>
</dbReference>
<dbReference type="SMART" id="SM00530">
    <property type="entry name" value="HTH_XRE"/>
    <property type="match status" value="1"/>
</dbReference>
<evidence type="ECO:0000313" key="6">
    <source>
        <dbReference type="Proteomes" id="UP000061348"/>
    </source>
</evidence>